<keyword evidence="1" id="KW-1133">Transmembrane helix</keyword>
<dbReference type="RefSeq" id="WP_190965774.1">
    <property type="nucleotide sequence ID" value="NZ_JACJTB010000001.1"/>
</dbReference>
<organism evidence="2 3">
    <name type="scientific">Nostoc spongiaeforme FACHB-130</name>
    <dbReference type="NCBI Taxonomy" id="1357510"/>
    <lineage>
        <taxon>Bacteria</taxon>
        <taxon>Bacillati</taxon>
        <taxon>Cyanobacteriota</taxon>
        <taxon>Cyanophyceae</taxon>
        <taxon>Nostocales</taxon>
        <taxon>Nostocaceae</taxon>
        <taxon>Nostoc</taxon>
    </lineage>
</organism>
<evidence type="ECO:0000256" key="1">
    <source>
        <dbReference type="SAM" id="Phobius"/>
    </source>
</evidence>
<evidence type="ECO:0008006" key="4">
    <source>
        <dbReference type="Google" id="ProtNLM"/>
    </source>
</evidence>
<keyword evidence="1" id="KW-0472">Membrane</keyword>
<dbReference type="Proteomes" id="UP000603457">
    <property type="component" value="Unassembled WGS sequence"/>
</dbReference>
<accession>A0ABR8FRE8</accession>
<name>A0ABR8FRE8_9NOSO</name>
<dbReference type="EMBL" id="JACJTB010000001">
    <property type="protein sequence ID" value="MBD2592768.1"/>
    <property type="molecule type" value="Genomic_DNA"/>
</dbReference>
<reference evidence="2 3" key="1">
    <citation type="journal article" date="2020" name="ISME J.">
        <title>Comparative genomics reveals insights into cyanobacterial evolution and habitat adaptation.</title>
        <authorList>
            <person name="Chen M.Y."/>
            <person name="Teng W.K."/>
            <person name="Zhao L."/>
            <person name="Hu C.X."/>
            <person name="Zhou Y.K."/>
            <person name="Han B.P."/>
            <person name="Song L.R."/>
            <person name="Shu W.S."/>
        </authorList>
    </citation>
    <scope>NUCLEOTIDE SEQUENCE [LARGE SCALE GENOMIC DNA]</scope>
    <source>
        <strain evidence="2 3">FACHB-130</strain>
    </source>
</reference>
<keyword evidence="1" id="KW-0812">Transmembrane</keyword>
<gene>
    <name evidence="2" type="ORF">H6G74_00290</name>
</gene>
<feature type="transmembrane region" description="Helical" evidence="1">
    <location>
        <begin position="39"/>
        <end position="57"/>
    </location>
</feature>
<evidence type="ECO:0000313" key="3">
    <source>
        <dbReference type="Proteomes" id="UP000603457"/>
    </source>
</evidence>
<proteinExistence type="predicted"/>
<feature type="transmembrane region" description="Helical" evidence="1">
    <location>
        <begin position="9"/>
        <end position="27"/>
    </location>
</feature>
<keyword evidence="3" id="KW-1185">Reference proteome</keyword>
<protein>
    <recommendedName>
        <fullName evidence="4">SxtJ</fullName>
    </recommendedName>
</protein>
<sequence>MNQSSLNRWLTQVFGMLLGIGITIWILRGFRILTFLPGGIIWLFILGAIAVAMINFAQRTWWRF</sequence>
<evidence type="ECO:0000313" key="2">
    <source>
        <dbReference type="EMBL" id="MBD2592768.1"/>
    </source>
</evidence>
<comment type="caution">
    <text evidence="2">The sequence shown here is derived from an EMBL/GenBank/DDBJ whole genome shotgun (WGS) entry which is preliminary data.</text>
</comment>